<accession>A0AAV5FAI0</accession>
<dbReference type="AlphaFoldDB" id="A0AAV5FAI0"/>
<comment type="caution">
    <text evidence="2">The sequence shown here is derived from an EMBL/GenBank/DDBJ whole genome shotgun (WGS) entry which is preliminary data.</text>
</comment>
<reference evidence="2" key="1">
    <citation type="journal article" date="2018" name="DNA Res.">
        <title>Multiple hybrid de novo genome assembly of finger millet, an orphan allotetraploid crop.</title>
        <authorList>
            <person name="Hatakeyama M."/>
            <person name="Aluri S."/>
            <person name="Balachadran M.T."/>
            <person name="Sivarajan S.R."/>
            <person name="Patrignani A."/>
            <person name="Gruter S."/>
            <person name="Poveda L."/>
            <person name="Shimizu-Inatsugi R."/>
            <person name="Baeten J."/>
            <person name="Francoijs K.J."/>
            <person name="Nataraja K.N."/>
            <person name="Reddy Y.A.N."/>
            <person name="Phadnis S."/>
            <person name="Ravikumar R.L."/>
            <person name="Schlapbach R."/>
            <person name="Sreeman S.M."/>
            <person name="Shimizu K.K."/>
        </authorList>
    </citation>
    <scope>NUCLEOTIDE SEQUENCE</scope>
</reference>
<dbReference type="Proteomes" id="UP001054889">
    <property type="component" value="Unassembled WGS sequence"/>
</dbReference>
<name>A0AAV5FAI0_ELECO</name>
<gene>
    <name evidence="2" type="primary">gb20402</name>
    <name evidence="2" type="ORF">PR202_gb20402</name>
</gene>
<evidence type="ECO:0000256" key="1">
    <source>
        <dbReference type="SAM" id="MobiDB-lite"/>
    </source>
</evidence>
<evidence type="ECO:0000313" key="3">
    <source>
        <dbReference type="Proteomes" id="UP001054889"/>
    </source>
</evidence>
<keyword evidence="3" id="KW-1185">Reference proteome</keyword>
<feature type="region of interest" description="Disordered" evidence="1">
    <location>
        <begin position="47"/>
        <end position="103"/>
    </location>
</feature>
<organism evidence="2 3">
    <name type="scientific">Eleusine coracana subsp. coracana</name>
    <dbReference type="NCBI Taxonomy" id="191504"/>
    <lineage>
        <taxon>Eukaryota</taxon>
        <taxon>Viridiplantae</taxon>
        <taxon>Streptophyta</taxon>
        <taxon>Embryophyta</taxon>
        <taxon>Tracheophyta</taxon>
        <taxon>Spermatophyta</taxon>
        <taxon>Magnoliopsida</taxon>
        <taxon>Liliopsida</taxon>
        <taxon>Poales</taxon>
        <taxon>Poaceae</taxon>
        <taxon>PACMAD clade</taxon>
        <taxon>Chloridoideae</taxon>
        <taxon>Cynodonteae</taxon>
        <taxon>Eleusininae</taxon>
        <taxon>Eleusine</taxon>
    </lineage>
</organism>
<feature type="compositionally biased region" description="Low complexity" evidence="1">
    <location>
        <begin position="57"/>
        <end position="72"/>
    </location>
</feature>
<dbReference type="EMBL" id="BQKI01000083">
    <property type="protein sequence ID" value="GJN31940.1"/>
    <property type="molecule type" value="Genomic_DNA"/>
</dbReference>
<sequence length="345" mass="37842">MIKFLVISKRTGNTLLLLNNIIVYYRKTTLKECEDWQGQASARRLVSGVGGGERRPGGWCRASAGAGPAVGRRSGRASGRRRVSGVGGGRGGRGPSVGGVSGRVSAQGASRLLACVGVQPGAGGGRDGQGRAAAWASDRAPPDTIGWMQKGIGYHQEGGEKNRKITFHCVLHQNKLELLQLQVEQLLRRVLEPGCLADSRQLSLGVLEWSHAKQSEPVTVTYHLFEQQLSQIYSRNMFKEFKETQKRSTKFTIHPNPEKIGYYFVKQSPVDTTFPWIQHEFSVKAVIDVEEPENSVFNYEYMNWEHKGSVMMKIGHGGGIAGSSTCYGVNDDYYSKYSVGDDGAE</sequence>
<feature type="compositionally biased region" description="Basic residues" evidence="1">
    <location>
        <begin position="73"/>
        <end position="83"/>
    </location>
</feature>
<feature type="compositionally biased region" description="Gly residues" evidence="1">
    <location>
        <begin position="85"/>
        <end position="101"/>
    </location>
</feature>
<evidence type="ECO:0000313" key="2">
    <source>
        <dbReference type="EMBL" id="GJN31940.1"/>
    </source>
</evidence>
<reference evidence="2" key="2">
    <citation type="submission" date="2021-12" db="EMBL/GenBank/DDBJ databases">
        <title>Resequencing data analysis of finger millet.</title>
        <authorList>
            <person name="Hatakeyama M."/>
            <person name="Aluri S."/>
            <person name="Balachadran M.T."/>
            <person name="Sivarajan S.R."/>
            <person name="Poveda L."/>
            <person name="Shimizu-Inatsugi R."/>
            <person name="Schlapbach R."/>
            <person name="Sreeman S.M."/>
            <person name="Shimizu K.K."/>
        </authorList>
    </citation>
    <scope>NUCLEOTIDE SEQUENCE</scope>
</reference>
<protein>
    <submittedName>
        <fullName evidence="2">Uncharacterized protein</fullName>
    </submittedName>
</protein>
<proteinExistence type="predicted"/>